<dbReference type="PANTHER" id="PTHR44442:SF1">
    <property type="entry name" value="3-KETO-STEROID REDUCTASE_17-BETA-HYDROXYSTEROID DEHYDROGENASE 7"/>
    <property type="match status" value="1"/>
</dbReference>
<dbReference type="Proteomes" id="UP000193411">
    <property type="component" value="Unassembled WGS sequence"/>
</dbReference>
<dbReference type="InterPro" id="IPR052834">
    <property type="entry name" value="3KSR/17beta-HSD"/>
</dbReference>
<sequence length="335" mass="36227">MHQAVFSSPTTAATSANVVALITGANSGIGLAIAHRLLSLSYLGHSVDPRGHTVREMPAVPQATRVTLILACRNPSRANQARNQLLAAFPNADIHLLLLDLSSPESIITAAADARSRFPVITHMFCNAGIMPTVGLSWKAIVRDIVCDPIDLFTLGTHAFVQPQGKLDASGHGEVFMANTAGHHLLIRGLEPALVAGRARVVFTSSKTGMREFFSDKDIECRWDRTHISRQNAPTHPIHDHLNAQWRHGGLLLAARPPAELDTRTKYFSRASPTGVQYVDTVALTKAAGVADEEELVSHGHLVAEVCEKIYVAALMENRARVEREDSINVAGADE</sequence>
<comment type="caution">
    <text evidence="1">The sequence shown here is derived from an EMBL/GenBank/DDBJ whole genome shotgun (WGS) entry which is preliminary data.</text>
</comment>
<accession>A0A1Y2HR77</accession>
<protein>
    <recommendedName>
        <fullName evidence="3">NAD(P)-binding protein</fullName>
    </recommendedName>
</protein>
<dbReference type="InterPro" id="IPR002347">
    <property type="entry name" value="SDR_fam"/>
</dbReference>
<evidence type="ECO:0000313" key="1">
    <source>
        <dbReference type="EMBL" id="ORZ37106.1"/>
    </source>
</evidence>
<dbReference type="Gene3D" id="3.40.50.720">
    <property type="entry name" value="NAD(P)-binding Rossmann-like Domain"/>
    <property type="match status" value="1"/>
</dbReference>
<dbReference type="OrthoDB" id="9989144at2759"/>
<organism evidence="1 2">
    <name type="scientific">Catenaria anguillulae PL171</name>
    <dbReference type="NCBI Taxonomy" id="765915"/>
    <lineage>
        <taxon>Eukaryota</taxon>
        <taxon>Fungi</taxon>
        <taxon>Fungi incertae sedis</taxon>
        <taxon>Blastocladiomycota</taxon>
        <taxon>Blastocladiomycetes</taxon>
        <taxon>Blastocladiales</taxon>
        <taxon>Catenariaceae</taxon>
        <taxon>Catenaria</taxon>
    </lineage>
</organism>
<dbReference type="GO" id="GO:0005789">
    <property type="term" value="C:endoplasmic reticulum membrane"/>
    <property type="evidence" value="ECO:0007669"/>
    <property type="project" value="TreeGrafter"/>
</dbReference>
<reference evidence="1 2" key="1">
    <citation type="submission" date="2016-07" db="EMBL/GenBank/DDBJ databases">
        <title>Pervasive Adenine N6-methylation of Active Genes in Fungi.</title>
        <authorList>
            <consortium name="DOE Joint Genome Institute"/>
            <person name="Mondo S.J."/>
            <person name="Dannebaum R.O."/>
            <person name="Kuo R.C."/>
            <person name="Labutti K."/>
            <person name="Haridas S."/>
            <person name="Kuo A."/>
            <person name="Salamov A."/>
            <person name="Ahrendt S.R."/>
            <person name="Lipzen A."/>
            <person name="Sullivan W."/>
            <person name="Andreopoulos W.B."/>
            <person name="Clum A."/>
            <person name="Lindquist E."/>
            <person name="Daum C."/>
            <person name="Ramamoorthy G.K."/>
            <person name="Gryganskyi A."/>
            <person name="Culley D."/>
            <person name="Magnuson J.K."/>
            <person name="James T.Y."/>
            <person name="O'Malley M.A."/>
            <person name="Stajich J.E."/>
            <person name="Spatafora J.W."/>
            <person name="Visel A."/>
            <person name="Grigoriev I.V."/>
        </authorList>
    </citation>
    <scope>NUCLEOTIDE SEQUENCE [LARGE SCALE GENOMIC DNA]</scope>
    <source>
        <strain evidence="1 2">PL171</strain>
    </source>
</reference>
<dbReference type="GO" id="GO:0000253">
    <property type="term" value="F:3-beta-hydroxysteroid 3-dehydrogenase (NADP+) activity"/>
    <property type="evidence" value="ECO:0007669"/>
    <property type="project" value="TreeGrafter"/>
</dbReference>
<dbReference type="EMBL" id="MCFL01000014">
    <property type="protein sequence ID" value="ORZ37106.1"/>
    <property type="molecule type" value="Genomic_DNA"/>
</dbReference>
<dbReference type="AlphaFoldDB" id="A0A1Y2HR77"/>
<proteinExistence type="predicted"/>
<evidence type="ECO:0000313" key="2">
    <source>
        <dbReference type="Proteomes" id="UP000193411"/>
    </source>
</evidence>
<dbReference type="InterPro" id="IPR036291">
    <property type="entry name" value="NAD(P)-bd_dom_sf"/>
</dbReference>
<name>A0A1Y2HR77_9FUNG</name>
<gene>
    <name evidence="1" type="ORF">BCR44DRAFT_1460052</name>
</gene>
<evidence type="ECO:0008006" key="3">
    <source>
        <dbReference type="Google" id="ProtNLM"/>
    </source>
</evidence>
<dbReference type="STRING" id="765915.A0A1Y2HR77"/>
<dbReference type="SUPFAM" id="SSF51735">
    <property type="entry name" value="NAD(P)-binding Rossmann-fold domains"/>
    <property type="match status" value="1"/>
</dbReference>
<dbReference type="PANTHER" id="PTHR44442">
    <property type="entry name" value="3-KETO-STEROID REDUCTASE"/>
    <property type="match status" value="1"/>
</dbReference>
<dbReference type="GO" id="GO:0016125">
    <property type="term" value="P:sterol metabolic process"/>
    <property type="evidence" value="ECO:0007669"/>
    <property type="project" value="TreeGrafter"/>
</dbReference>
<keyword evidence="2" id="KW-1185">Reference proteome</keyword>
<dbReference type="PRINTS" id="PR00081">
    <property type="entry name" value="GDHRDH"/>
</dbReference>